<keyword evidence="1" id="KW-0732">Signal</keyword>
<protein>
    <submittedName>
        <fullName evidence="2">Uncharacterized protein</fullName>
    </submittedName>
</protein>
<dbReference type="EMBL" id="CABFVA020000032">
    <property type="protein sequence ID" value="VVM05839.1"/>
    <property type="molecule type" value="Genomic_DNA"/>
</dbReference>
<dbReference type="RefSeq" id="WP_142659735.1">
    <property type="nucleotide sequence ID" value="NZ_CABFVA020000032.1"/>
</dbReference>
<evidence type="ECO:0000256" key="1">
    <source>
        <dbReference type="SAM" id="SignalP"/>
    </source>
</evidence>
<evidence type="ECO:0000313" key="3">
    <source>
        <dbReference type="Proteomes" id="UP000334923"/>
    </source>
</evidence>
<dbReference type="Proteomes" id="UP000334923">
    <property type="component" value="Unassembled WGS sequence"/>
</dbReference>
<keyword evidence="3" id="KW-1185">Reference proteome</keyword>
<dbReference type="OrthoDB" id="194015at2"/>
<reference evidence="2 3" key="1">
    <citation type="submission" date="2019-09" db="EMBL/GenBank/DDBJ databases">
        <authorList>
            <person name="Cremers G."/>
        </authorList>
    </citation>
    <scope>NUCLEOTIDE SEQUENCE [LARGE SCALE GENOMIC DNA]</scope>
    <source>
        <strain evidence="2">4A</strain>
    </source>
</reference>
<organism evidence="2 3">
    <name type="scientific">Methylacidimicrobium tartarophylax</name>
    <dbReference type="NCBI Taxonomy" id="1041768"/>
    <lineage>
        <taxon>Bacteria</taxon>
        <taxon>Pseudomonadati</taxon>
        <taxon>Verrucomicrobiota</taxon>
        <taxon>Methylacidimicrobium</taxon>
    </lineage>
</organism>
<accession>A0A5E6MA43</accession>
<feature type="chain" id="PRO_5022795327" evidence="1">
    <location>
        <begin position="24"/>
        <end position="117"/>
    </location>
</feature>
<proteinExistence type="predicted"/>
<gene>
    <name evidence="2" type="ORF">MAMT_00822</name>
</gene>
<feature type="signal peptide" evidence="1">
    <location>
        <begin position="1"/>
        <end position="23"/>
    </location>
</feature>
<sequence length="117" mass="12560">MRIGKSILAGALLLCAGVMGLRAEEKQEVTLKGELVDLYCYLDHGAAGDKHSSCARKCINLGLPVGLKGDDGKLYMLSGEHKPLKAAEIPKTEKVTVKGKLVSADGYNLVEDAEFER</sequence>
<dbReference type="AlphaFoldDB" id="A0A5E6MA43"/>
<name>A0A5E6MA43_9BACT</name>
<evidence type="ECO:0000313" key="2">
    <source>
        <dbReference type="EMBL" id="VVM05839.1"/>
    </source>
</evidence>